<dbReference type="Pfam" id="PF13672">
    <property type="entry name" value="PP2C_2"/>
    <property type="match status" value="1"/>
</dbReference>
<dbReference type="SUPFAM" id="SSF81606">
    <property type="entry name" value="PP2C-like"/>
    <property type="match status" value="1"/>
</dbReference>
<name>A0A021VQ23_9CELL</name>
<dbReference type="AlphaFoldDB" id="A0A021VQ23"/>
<dbReference type="InterPro" id="IPR036457">
    <property type="entry name" value="PPM-type-like_dom_sf"/>
</dbReference>
<gene>
    <name evidence="2" type="ORF">N866_11255</name>
</gene>
<dbReference type="CDD" id="cd00143">
    <property type="entry name" value="PP2Cc"/>
    <property type="match status" value="1"/>
</dbReference>
<dbReference type="Proteomes" id="UP000019753">
    <property type="component" value="Unassembled WGS sequence"/>
</dbReference>
<keyword evidence="3" id="KW-1185">Reference proteome</keyword>
<dbReference type="SMART" id="SM00331">
    <property type="entry name" value="PP2C_SIG"/>
    <property type="match status" value="1"/>
</dbReference>
<evidence type="ECO:0000313" key="3">
    <source>
        <dbReference type="Proteomes" id="UP000019753"/>
    </source>
</evidence>
<proteinExistence type="predicted"/>
<dbReference type="Gene3D" id="3.60.40.10">
    <property type="entry name" value="PPM-type phosphatase domain"/>
    <property type="match status" value="1"/>
</dbReference>
<sequence>MDTGEQGATRPSPAFETAIRSVTGNHRRSNQDSAGCTDAVVVVADGVGGHVGGDVASWTVVRHVLAGLGDLDDVRTRSITDLQAHVAAANAELRGRVERDPSLAGMGTTFTAVVCGEATVRLVHVGDSRAYLLRDGTGRRVSRDHSLVQLLVDSGEIAPSEAFDHPNRNVILRSLTGSPEDPAGLQLREIEARPGDRWLLASDGLTDHVTEERCLELLAGAATPQEAADALLAAAADADARDNVTVAVADLVEVAPDAPGEGRGAVVLEGAAAQDGLGDLGDMAG</sequence>
<protein>
    <submittedName>
        <fullName evidence="2">Serine/threonine protein phosphatase</fullName>
    </submittedName>
</protein>
<dbReference type="PROSITE" id="PS51746">
    <property type="entry name" value="PPM_2"/>
    <property type="match status" value="1"/>
</dbReference>
<feature type="domain" description="PPM-type phosphatase" evidence="1">
    <location>
        <begin position="16"/>
        <end position="251"/>
    </location>
</feature>
<organism evidence="2 3">
    <name type="scientific">Actinotalea ferrariae CF5-4</name>
    <dbReference type="NCBI Taxonomy" id="948458"/>
    <lineage>
        <taxon>Bacteria</taxon>
        <taxon>Bacillati</taxon>
        <taxon>Actinomycetota</taxon>
        <taxon>Actinomycetes</taxon>
        <taxon>Micrococcales</taxon>
        <taxon>Cellulomonadaceae</taxon>
        <taxon>Actinotalea</taxon>
    </lineage>
</organism>
<reference evidence="2 3" key="1">
    <citation type="submission" date="2014-01" db="EMBL/GenBank/DDBJ databases">
        <title>Actinotalea ferrariae CF5-4.</title>
        <authorList>
            <person name="Chen F."/>
            <person name="Li Y."/>
            <person name="Wang G."/>
        </authorList>
    </citation>
    <scope>NUCLEOTIDE SEQUENCE [LARGE SCALE GENOMIC DNA]</scope>
    <source>
        <strain evidence="2 3">CF5-4</strain>
    </source>
</reference>
<evidence type="ECO:0000259" key="1">
    <source>
        <dbReference type="PROSITE" id="PS51746"/>
    </source>
</evidence>
<dbReference type="EMBL" id="AXCW01000318">
    <property type="protein sequence ID" value="EYR62140.1"/>
    <property type="molecule type" value="Genomic_DNA"/>
</dbReference>
<dbReference type="OrthoDB" id="9801841at2"/>
<evidence type="ECO:0000313" key="2">
    <source>
        <dbReference type="EMBL" id="EYR62140.1"/>
    </source>
</evidence>
<dbReference type="RefSeq" id="WP_052023201.1">
    <property type="nucleotide sequence ID" value="NZ_AXCW01000318.1"/>
</dbReference>
<dbReference type="SMART" id="SM00332">
    <property type="entry name" value="PP2Cc"/>
    <property type="match status" value="1"/>
</dbReference>
<dbReference type="InterPro" id="IPR001932">
    <property type="entry name" value="PPM-type_phosphatase-like_dom"/>
</dbReference>
<accession>A0A021VQ23</accession>
<comment type="caution">
    <text evidence="2">The sequence shown here is derived from an EMBL/GenBank/DDBJ whole genome shotgun (WGS) entry which is preliminary data.</text>
</comment>